<dbReference type="EMBL" id="BTPE01000005">
    <property type="protein sequence ID" value="GMQ33533.1"/>
    <property type="molecule type" value="Genomic_DNA"/>
</dbReference>
<dbReference type="RefSeq" id="WP_338228329.1">
    <property type="nucleotide sequence ID" value="NZ_BTPE01000005.1"/>
</dbReference>
<reference evidence="1 2" key="1">
    <citation type="submission" date="2023-08" db="EMBL/GenBank/DDBJ databases">
        <title>Draft genome sequence of Algoriphagus taiwanensis.</title>
        <authorList>
            <person name="Takatani N."/>
            <person name="Hosokawa M."/>
            <person name="Sawabe T."/>
        </authorList>
    </citation>
    <scope>NUCLEOTIDE SEQUENCE [LARGE SCALE GENOMIC DNA]</scope>
    <source>
        <strain evidence="1 2">JCM 19755</strain>
    </source>
</reference>
<comment type="caution">
    <text evidence="1">The sequence shown here is derived from an EMBL/GenBank/DDBJ whole genome shotgun (WGS) entry which is preliminary data.</text>
</comment>
<proteinExistence type="predicted"/>
<gene>
    <name evidence="1" type="ORF">Ataiwa_18050</name>
</gene>
<name>A0ABQ6Q228_9BACT</name>
<sequence length="341" mass="40646">MKKLVERSLHISEESDFNNFLQKNYHFNEDIQWFHVVYLELDGEYRLLHLRGSSENDLSIPEIDFKSRLELIDKFIEEEIQFLLGTYGRFENILSENTAVQNQKLPEKILKIIKPTKGYLLFKEQGMELYSEITGANSGEAYKWVENWNKKEQMTRLQHILRSADGIEIDLFSLFVKEEMGSFFLNKPISESFILLRELNPSYQDKFKTEGIFLARFHGDLVDEIKEKESIQSKAELIETNNGLVRLRLKVEFKKLKIRESWEFGLNFQFQNYPWVDYVGLEVIELDESDYLIQLYPFRSVLRQDIYDDFSLKIRFKNAQRFTFLSNCNQNHVFDLKFNSI</sequence>
<protein>
    <submittedName>
        <fullName evidence="1">Uncharacterized protein</fullName>
    </submittedName>
</protein>
<accession>A0ABQ6Q228</accession>
<evidence type="ECO:0000313" key="1">
    <source>
        <dbReference type="EMBL" id="GMQ33533.1"/>
    </source>
</evidence>
<keyword evidence="2" id="KW-1185">Reference proteome</keyword>
<dbReference type="Proteomes" id="UP001307705">
    <property type="component" value="Unassembled WGS sequence"/>
</dbReference>
<organism evidence="1 2">
    <name type="scientific">Algoriphagus taiwanensis</name>
    <dbReference type="NCBI Taxonomy" id="1445656"/>
    <lineage>
        <taxon>Bacteria</taxon>
        <taxon>Pseudomonadati</taxon>
        <taxon>Bacteroidota</taxon>
        <taxon>Cytophagia</taxon>
        <taxon>Cytophagales</taxon>
        <taxon>Cyclobacteriaceae</taxon>
        <taxon>Algoriphagus</taxon>
    </lineage>
</organism>
<evidence type="ECO:0000313" key="2">
    <source>
        <dbReference type="Proteomes" id="UP001307705"/>
    </source>
</evidence>